<evidence type="ECO:0000313" key="3">
    <source>
        <dbReference type="Proteomes" id="UP000293142"/>
    </source>
</evidence>
<dbReference type="Proteomes" id="UP000293142">
    <property type="component" value="Unassembled WGS sequence"/>
</dbReference>
<evidence type="ECO:0000256" key="1">
    <source>
        <dbReference type="SAM" id="Phobius"/>
    </source>
</evidence>
<keyword evidence="1" id="KW-0812">Transmembrane</keyword>
<feature type="transmembrane region" description="Helical" evidence="1">
    <location>
        <begin position="179"/>
        <end position="203"/>
    </location>
</feature>
<dbReference type="Pfam" id="PF13809">
    <property type="entry name" value="Tubulin_2"/>
    <property type="match status" value="1"/>
</dbReference>
<dbReference type="RefSeq" id="WP_131011694.1">
    <property type="nucleotide sequence ID" value="NZ_SIRE01000003.1"/>
</dbReference>
<comment type="caution">
    <text evidence="2">The sequence shown here is derived from an EMBL/GenBank/DDBJ whole genome shotgun (WGS) entry which is preliminary data.</text>
</comment>
<keyword evidence="1" id="KW-1133">Transmembrane helix</keyword>
<dbReference type="InterPro" id="IPR025904">
    <property type="entry name" value="Tubulin-like"/>
</dbReference>
<dbReference type="InterPro" id="IPR036525">
    <property type="entry name" value="Tubulin/FtsZ_GTPase_sf"/>
</dbReference>
<evidence type="ECO:0008006" key="4">
    <source>
        <dbReference type="Google" id="ProtNLM"/>
    </source>
</evidence>
<dbReference type="EMBL" id="SIRE01000003">
    <property type="protein sequence ID" value="TBL80979.1"/>
    <property type="molecule type" value="Genomic_DNA"/>
</dbReference>
<proteinExistence type="predicted"/>
<keyword evidence="1" id="KW-0472">Membrane</keyword>
<keyword evidence="3" id="KW-1185">Reference proteome</keyword>
<organism evidence="2 3">
    <name type="scientific">Paenibacillus thalictri</name>
    <dbReference type="NCBI Taxonomy" id="2527873"/>
    <lineage>
        <taxon>Bacteria</taxon>
        <taxon>Bacillati</taxon>
        <taxon>Bacillota</taxon>
        <taxon>Bacilli</taxon>
        <taxon>Bacillales</taxon>
        <taxon>Paenibacillaceae</taxon>
        <taxon>Paenibacillus</taxon>
    </lineage>
</organism>
<reference evidence="2 3" key="1">
    <citation type="submission" date="2019-02" db="EMBL/GenBank/DDBJ databases">
        <title>Paenibacillus sp. nov., isolated from surface-sterilized tissue of Thalictrum simplex L.</title>
        <authorList>
            <person name="Tuo L."/>
        </authorList>
    </citation>
    <scope>NUCLEOTIDE SEQUENCE [LARGE SCALE GENOMIC DNA]</scope>
    <source>
        <strain evidence="2 3">N2SHLJ1</strain>
    </source>
</reference>
<accession>A0A4Q9DVE7</accession>
<gene>
    <name evidence="2" type="ORF">EYB31_02440</name>
</gene>
<dbReference type="AlphaFoldDB" id="A0A4Q9DVE7"/>
<protein>
    <recommendedName>
        <fullName evidence="4">Tubulin-like doman-containing protein</fullName>
    </recommendedName>
</protein>
<dbReference type="Gene3D" id="3.40.50.1440">
    <property type="entry name" value="Tubulin/FtsZ, GTPase domain"/>
    <property type="match status" value="1"/>
</dbReference>
<dbReference type="OrthoDB" id="3400278at2"/>
<evidence type="ECO:0000313" key="2">
    <source>
        <dbReference type="EMBL" id="TBL80979.1"/>
    </source>
</evidence>
<sequence>MKPIIREHIQQLDVQQGGGIVSDKIRVDTIDHPMLVIGLGGTGIDALLRVKYHINRRFKLPEDPVSKKKQEKPNNIEYLAFETNEGDRNKKHNGIGLDTLTEFMLLSNAEIGSVLHNRSLLEPYIKEWLSPELLVTDGMKGASGVRQAGRLLLFTKINQVVQTIERKIRVLTEGTSKKLIVFLLTGISGGTGSGCFLDIAYIIRGLLERQHSNAGGDKVDILGYLFTPDVNLANKSLTEHTREYIKKNGYAALKELDYWMNADERGERFRQQYGPNLKVNLRMAPFDYAHLVSATNLDGKLLENSYEYCMNVTAENITNFMASEDKVSGQEFAIHDYMSNISTNIKQMNRPFAANFLYNILGASSAVFPIEEMTTYLAYKVFRHMETMFDKAPSQDDIDKLANRMGFDPDSVHREMNRRIPDRPLEGYQHSERLGYQNVIKTQAVNLDTELEQNFLSRAREEYIKTRKQLPGEVYERAAEALKKIFINPGQGPFYASRLLFSDKGYCLLKQIQAYIESLKESLYRLPRDLEAAKELSLQRLGDARKALISKSTKKDAYIEAKISEFLLHADRERMNQMIEFYEELYTLINQENSRIYEVFTELLNELNSIFQKNADILINGQEEVDHKGNKTYYWNVVSVPDVEKLVSQVIDEKNVDQLIRDFTEALMSRSNRWVREQEVDVVGSISEFLSEHFGGLITKTMEEYLAIKYGNDEALDKLVERRIANRLHEEAKPVFHLDNSMGNYSFPAVGFVSVPNDAPNIYKGINNFKDLSVSNASFTIKESQVKNRIFWLNTHNGIPLYLYRPLKNYEISYENSILEPEGVGRHLVQTDKLSWTNLPSPIPEKSWGETYRNERVQKYNSTIRNLFEELIELGCIQEKSVDSGVSNRYECLLTEKLDLERFLSGYSMQLNADRPNFTEVKRCLQDLRRMLEQGLVIEEKKDIFGSTTKEFAVENFIRFPELTRRMREEAVKYQTVKGKIEELLKIIEGHEDEEKQLIQFIEAIYTQTIRKKGALIVYDYEGDEEPWDAFVNLMQSNKYIEYEIYSKFRQLNERKMILLQRKSSKRAQQLASSEDIQPLLKGLKEMAAGYSEAKARLEYERSEEPNGEELFRFYRSVTVKVGDLLNKLS</sequence>
<dbReference type="SUPFAM" id="SSF52490">
    <property type="entry name" value="Tubulin nucleotide-binding domain-like"/>
    <property type="match status" value="1"/>
</dbReference>
<name>A0A4Q9DVE7_9BACL</name>